<dbReference type="PANTHER" id="PTHR42685">
    <property type="entry name" value="GERANYLGERANYL DIPHOSPHATE REDUCTASE"/>
    <property type="match status" value="1"/>
</dbReference>
<gene>
    <name evidence="2" type="ORF">ABEG17_07590</name>
</gene>
<sequence length="377" mass="38672">MTSGAGADLPVAETAATAGAAGTGGAVDVAVVGGGPVGLAAALAAASRGLSVVVLEPRDGPIDKACGEGLMPGAVAALARLGVDPEGLPLNGIRYLGGGTSAQAAFRDGEGRGVRRTTLHAALADAVTSAAVAVLPLAAADLTQDDRGVTVLTHEQGRRPGPPVRARYVLAADGLHSPVRRVLGLDVPARGVARYGLRRHYATAPWSDHVEVHWGPTAEAYVTPVAPDLVGVAVLTRSRAGYDALLEQFPDLRERLDAPVGHGSDLRGAGPLRQRSRRRVAGRVLLVGDASGYVDALTGEGIALGIAQGAEAVAAIADGNPQAYERGWRRASWRYTLLTQGLVQATRPGWSRRAIVPAAAALRPVFAAAVHELGRVR</sequence>
<dbReference type="InterPro" id="IPR050407">
    <property type="entry name" value="Geranylgeranyl_reductase"/>
</dbReference>
<dbReference type="RefSeq" id="WP_406832677.1">
    <property type="nucleotide sequence ID" value="NZ_CP157483.1"/>
</dbReference>
<proteinExistence type="predicted"/>
<evidence type="ECO:0000313" key="2">
    <source>
        <dbReference type="EMBL" id="XBO45187.1"/>
    </source>
</evidence>
<dbReference type="AlphaFoldDB" id="A0AAU7JXL7"/>
<dbReference type="Gene3D" id="3.50.50.60">
    <property type="entry name" value="FAD/NAD(P)-binding domain"/>
    <property type="match status" value="1"/>
</dbReference>
<dbReference type="SUPFAM" id="SSF51905">
    <property type="entry name" value="FAD/NAD(P)-binding domain"/>
    <property type="match status" value="1"/>
</dbReference>
<evidence type="ECO:0000259" key="1">
    <source>
        <dbReference type="Pfam" id="PF01494"/>
    </source>
</evidence>
<name>A0AAU7JXL7_9MICO</name>
<reference evidence="2" key="1">
    <citation type="submission" date="2024-05" db="EMBL/GenBank/DDBJ databases">
        <authorList>
            <person name="Kim S."/>
            <person name="Heo J."/>
            <person name="Choi H."/>
            <person name="Choi Y."/>
            <person name="Kwon S.-W."/>
            <person name="Kim Y."/>
        </authorList>
    </citation>
    <scope>NUCLEOTIDE SEQUENCE</scope>
    <source>
        <strain evidence="2">KACC 23699</strain>
    </source>
</reference>
<dbReference type="InterPro" id="IPR002938">
    <property type="entry name" value="FAD-bd"/>
</dbReference>
<accession>A0AAU7JXL7</accession>
<feature type="domain" description="FAD-binding" evidence="1">
    <location>
        <begin position="27"/>
        <end position="316"/>
    </location>
</feature>
<organism evidence="2">
    <name type="scientific">Pedococcus sp. KACC 23699</name>
    <dbReference type="NCBI Taxonomy" id="3149228"/>
    <lineage>
        <taxon>Bacteria</taxon>
        <taxon>Bacillati</taxon>
        <taxon>Actinomycetota</taxon>
        <taxon>Actinomycetes</taxon>
        <taxon>Micrococcales</taxon>
        <taxon>Intrasporangiaceae</taxon>
        <taxon>Pedococcus</taxon>
    </lineage>
</organism>
<dbReference type="EMBL" id="CP157483">
    <property type="protein sequence ID" value="XBO45187.1"/>
    <property type="molecule type" value="Genomic_DNA"/>
</dbReference>
<dbReference type="GO" id="GO:0071949">
    <property type="term" value="F:FAD binding"/>
    <property type="evidence" value="ECO:0007669"/>
    <property type="project" value="InterPro"/>
</dbReference>
<dbReference type="PANTHER" id="PTHR42685:SF19">
    <property type="entry name" value="POSSIBLE OXIDOREDUCTASE"/>
    <property type="match status" value="1"/>
</dbReference>
<dbReference type="InterPro" id="IPR036188">
    <property type="entry name" value="FAD/NAD-bd_sf"/>
</dbReference>
<protein>
    <submittedName>
        <fullName evidence="2">FAD-dependent oxidoreductase</fullName>
    </submittedName>
</protein>
<dbReference type="PRINTS" id="PR00420">
    <property type="entry name" value="RNGMNOXGNASE"/>
</dbReference>
<dbReference type="Pfam" id="PF01494">
    <property type="entry name" value="FAD_binding_3"/>
    <property type="match status" value="1"/>
</dbReference>